<reference evidence="2" key="1">
    <citation type="journal article" date="2012" name="Science">
        <title>The Paleozoic origin of enzymatic lignin decomposition reconstructed from 31 fungal genomes.</title>
        <authorList>
            <person name="Floudas D."/>
            <person name="Binder M."/>
            <person name="Riley R."/>
            <person name="Barry K."/>
            <person name="Blanchette R.A."/>
            <person name="Henrissat B."/>
            <person name="Martinez A.T."/>
            <person name="Otillar R."/>
            <person name="Spatafora J.W."/>
            <person name="Yadav J.S."/>
            <person name="Aerts A."/>
            <person name="Benoit I."/>
            <person name="Boyd A."/>
            <person name="Carlson A."/>
            <person name="Copeland A."/>
            <person name="Coutinho P.M."/>
            <person name="de Vries R.P."/>
            <person name="Ferreira P."/>
            <person name="Findley K."/>
            <person name="Foster B."/>
            <person name="Gaskell J."/>
            <person name="Glotzer D."/>
            <person name="Gorecki P."/>
            <person name="Heitman J."/>
            <person name="Hesse C."/>
            <person name="Hori C."/>
            <person name="Igarashi K."/>
            <person name="Jurgens J.A."/>
            <person name="Kallen N."/>
            <person name="Kersten P."/>
            <person name="Kohler A."/>
            <person name="Kuees U."/>
            <person name="Kumar T.K.A."/>
            <person name="Kuo A."/>
            <person name="LaButti K."/>
            <person name="Larrondo L.F."/>
            <person name="Lindquist E."/>
            <person name="Ling A."/>
            <person name="Lombard V."/>
            <person name="Lucas S."/>
            <person name="Lundell T."/>
            <person name="Martin R."/>
            <person name="McLaughlin D.J."/>
            <person name="Morgenstern I."/>
            <person name="Morin E."/>
            <person name="Murat C."/>
            <person name="Nagy L.G."/>
            <person name="Nolan M."/>
            <person name="Ohm R.A."/>
            <person name="Patyshakuliyeva A."/>
            <person name="Rokas A."/>
            <person name="Ruiz-Duenas F.J."/>
            <person name="Sabat G."/>
            <person name="Salamov A."/>
            <person name="Samejima M."/>
            <person name="Schmutz J."/>
            <person name="Slot J.C."/>
            <person name="St John F."/>
            <person name="Stenlid J."/>
            <person name="Sun H."/>
            <person name="Sun S."/>
            <person name="Syed K."/>
            <person name="Tsang A."/>
            <person name="Wiebenga A."/>
            <person name="Young D."/>
            <person name="Pisabarro A."/>
            <person name="Eastwood D.C."/>
            <person name="Martin F."/>
            <person name="Cullen D."/>
            <person name="Grigoriev I.V."/>
            <person name="Hibbett D.S."/>
        </authorList>
    </citation>
    <scope>NUCLEOTIDE SEQUENCE [LARGE SCALE GENOMIC DNA]</scope>
    <source>
        <strain evidence="2">TFB10046</strain>
    </source>
</reference>
<feature type="non-terminal residue" evidence="1">
    <location>
        <position position="1"/>
    </location>
</feature>
<protein>
    <submittedName>
        <fullName evidence="1">Uncharacterized protein</fullName>
    </submittedName>
</protein>
<keyword evidence="2" id="KW-1185">Reference proteome</keyword>
<name>J0CTM8_AURST</name>
<dbReference type="Proteomes" id="UP000006514">
    <property type="component" value="Unassembled WGS sequence"/>
</dbReference>
<sequence>IKGYVNMPVRVTAIDGTILVFEAELYVVPDMTVEVLLGEDFQLNHELNVLRDVELGTKVLVGKTDYAFEASSEVGPRNKDLEFDISFARSLKQRAGAVRAWEDVVIPAETTKPVPVAGSMDATRTWYVERNLVPLKGDDFLTVPNVLIGGCEGPGPGDDPTLTARKKGLFLPVTNPTKIPRLVRAGTVLAYAKDPQEYLKHADNQEELEGM</sequence>
<dbReference type="AlphaFoldDB" id="J0CTM8"/>
<proteinExistence type="predicted"/>
<accession>J0CTM8</accession>
<evidence type="ECO:0000313" key="1">
    <source>
        <dbReference type="EMBL" id="EJD33676.1"/>
    </source>
</evidence>
<evidence type="ECO:0000313" key="2">
    <source>
        <dbReference type="Proteomes" id="UP000006514"/>
    </source>
</evidence>
<dbReference type="OrthoDB" id="3061185at2759"/>
<gene>
    <name evidence="1" type="ORF">AURDEDRAFT_31679</name>
</gene>
<dbReference type="KEGG" id="adl:AURDEDRAFT_31679"/>
<organism evidence="1 2">
    <name type="scientific">Auricularia subglabra (strain TFB-10046 / SS5)</name>
    <name type="common">White-rot fungus</name>
    <name type="synonym">Auricularia delicata (strain TFB10046)</name>
    <dbReference type="NCBI Taxonomy" id="717982"/>
    <lineage>
        <taxon>Eukaryota</taxon>
        <taxon>Fungi</taxon>
        <taxon>Dikarya</taxon>
        <taxon>Basidiomycota</taxon>
        <taxon>Agaricomycotina</taxon>
        <taxon>Agaricomycetes</taxon>
        <taxon>Auriculariales</taxon>
        <taxon>Auriculariaceae</taxon>
        <taxon>Auricularia</taxon>
    </lineage>
</organism>
<dbReference type="InParanoid" id="J0CTM8"/>
<dbReference type="EMBL" id="JH688122">
    <property type="protein sequence ID" value="EJD33676.1"/>
    <property type="molecule type" value="Genomic_DNA"/>
</dbReference>
<feature type="non-terminal residue" evidence="1">
    <location>
        <position position="211"/>
    </location>
</feature>